<evidence type="ECO:0000256" key="1">
    <source>
        <dbReference type="PROSITE-ProRule" id="PRU00285"/>
    </source>
</evidence>
<sequence>MMTRTKSLQKNHSVDPWLNDVFNSFFNDHGLSNSFSSKSPAVNIVEKDNGFEIELATPGLKKEDFNISIEKNVLTISAETKSEENVEEKKYNKREFNYTSFSRSFTLPDNINDEDVNAKYDDGVLTVSLNKKEEVDTKKTVVIS</sequence>
<dbReference type="RefSeq" id="WP_375556750.1">
    <property type="nucleotide sequence ID" value="NZ_JBBVGT010000002.1"/>
</dbReference>
<feature type="domain" description="SHSP" evidence="3">
    <location>
        <begin position="33"/>
        <end position="144"/>
    </location>
</feature>
<dbReference type="EMBL" id="JBBVGT010000002">
    <property type="protein sequence ID" value="MFB5945206.1"/>
    <property type="molecule type" value="Genomic_DNA"/>
</dbReference>
<protein>
    <submittedName>
        <fullName evidence="4">Hsp20/alpha crystallin family protein</fullName>
    </submittedName>
</protein>
<dbReference type="InterPro" id="IPR031107">
    <property type="entry name" value="Small_HSP"/>
</dbReference>
<evidence type="ECO:0000313" key="5">
    <source>
        <dbReference type="Proteomes" id="UP001580928"/>
    </source>
</evidence>
<dbReference type="Pfam" id="PF00011">
    <property type="entry name" value="HSP20"/>
    <property type="match status" value="1"/>
</dbReference>
<proteinExistence type="inferred from homology"/>
<gene>
    <name evidence="4" type="ORF">WKR92_05125</name>
</gene>
<dbReference type="InterPro" id="IPR008978">
    <property type="entry name" value="HSP20-like_chaperone"/>
</dbReference>
<comment type="caution">
    <text evidence="4">The sequence shown here is derived from an EMBL/GenBank/DDBJ whole genome shotgun (WGS) entry which is preliminary data.</text>
</comment>
<keyword evidence="5" id="KW-1185">Reference proteome</keyword>
<reference evidence="4 5" key="1">
    <citation type="submission" date="2024-04" db="EMBL/GenBank/DDBJ databases">
        <title>Albibacterium profundi sp. nov., isolated from sediment of the Challenger Deep of Mariana Trench.</title>
        <authorList>
            <person name="Wang Y."/>
        </authorList>
    </citation>
    <scope>NUCLEOTIDE SEQUENCE [LARGE SCALE GENOMIC DNA]</scope>
    <source>
        <strain evidence="4 5">RHL897</strain>
    </source>
</reference>
<name>A0ABV5CCD9_9SPHI</name>
<dbReference type="CDD" id="cd06464">
    <property type="entry name" value="ACD_sHsps-like"/>
    <property type="match status" value="1"/>
</dbReference>
<dbReference type="PANTHER" id="PTHR11527">
    <property type="entry name" value="HEAT-SHOCK PROTEIN 20 FAMILY MEMBER"/>
    <property type="match status" value="1"/>
</dbReference>
<dbReference type="PROSITE" id="PS01031">
    <property type="entry name" value="SHSP"/>
    <property type="match status" value="1"/>
</dbReference>
<dbReference type="Proteomes" id="UP001580928">
    <property type="component" value="Unassembled WGS sequence"/>
</dbReference>
<organism evidence="4 5">
    <name type="scientific">Albibacterium profundi</name>
    <dbReference type="NCBI Taxonomy" id="3134906"/>
    <lineage>
        <taxon>Bacteria</taxon>
        <taxon>Pseudomonadati</taxon>
        <taxon>Bacteroidota</taxon>
        <taxon>Sphingobacteriia</taxon>
        <taxon>Sphingobacteriales</taxon>
        <taxon>Sphingobacteriaceae</taxon>
        <taxon>Albibacterium</taxon>
    </lineage>
</organism>
<comment type="similarity">
    <text evidence="1 2">Belongs to the small heat shock protein (HSP20) family.</text>
</comment>
<evidence type="ECO:0000256" key="2">
    <source>
        <dbReference type="RuleBase" id="RU003616"/>
    </source>
</evidence>
<dbReference type="InterPro" id="IPR002068">
    <property type="entry name" value="A-crystallin/Hsp20_dom"/>
</dbReference>
<evidence type="ECO:0000259" key="3">
    <source>
        <dbReference type="PROSITE" id="PS01031"/>
    </source>
</evidence>
<accession>A0ABV5CCD9</accession>
<evidence type="ECO:0000313" key="4">
    <source>
        <dbReference type="EMBL" id="MFB5945206.1"/>
    </source>
</evidence>
<dbReference type="SUPFAM" id="SSF49764">
    <property type="entry name" value="HSP20-like chaperones"/>
    <property type="match status" value="1"/>
</dbReference>
<dbReference type="Gene3D" id="2.60.40.790">
    <property type="match status" value="1"/>
</dbReference>